<evidence type="ECO:0000256" key="1">
    <source>
        <dbReference type="ARBA" id="ARBA00022670"/>
    </source>
</evidence>
<comment type="caution">
    <text evidence="7">Lacks conserved residue(s) required for the propagation of feature annotation.</text>
</comment>
<dbReference type="EC" id="3.4.24.-" evidence="9"/>
<comment type="cofactor">
    <cofactor evidence="8 9">
        <name>Zn(2+)</name>
        <dbReference type="ChEBI" id="CHEBI:29105"/>
    </cofactor>
    <text evidence="8 9">Binds 1 zinc ion per subunit.</text>
</comment>
<feature type="binding site" evidence="8">
    <location>
        <position position="439"/>
    </location>
    <ligand>
        <name>Zn(2+)</name>
        <dbReference type="ChEBI" id="CHEBI:29105"/>
        <note>catalytic</note>
    </ligand>
</feature>
<feature type="domain" description="CUB" evidence="10">
    <location>
        <begin position="85"/>
        <end position="208"/>
    </location>
</feature>
<evidence type="ECO:0000256" key="8">
    <source>
        <dbReference type="PROSITE-ProRule" id="PRU01211"/>
    </source>
</evidence>
<dbReference type="InterPro" id="IPR024079">
    <property type="entry name" value="MetalloPept_cat_dom_sf"/>
</dbReference>
<dbReference type="InterPro" id="IPR001506">
    <property type="entry name" value="Peptidase_M12A"/>
</dbReference>
<dbReference type="SMART" id="SM00235">
    <property type="entry name" value="ZnMc"/>
    <property type="match status" value="1"/>
</dbReference>
<evidence type="ECO:0000256" key="5">
    <source>
        <dbReference type="ARBA" id="ARBA00023049"/>
    </source>
</evidence>
<evidence type="ECO:0000313" key="12">
    <source>
        <dbReference type="EMBL" id="PIO70252.1"/>
    </source>
</evidence>
<dbReference type="PROSITE" id="PS51864">
    <property type="entry name" value="ASTACIN"/>
    <property type="match status" value="2"/>
</dbReference>
<feature type="binding site" evidence="8">
    <location>
        <position position="433"/>
    </location>
    <ligand>
        <name>Zn(2+)</name>
        <dbReference type="ChEBI" id="CHEBI:29105"/>
        <note>catalytic</note>
    </ligand>
</feature>
<dbReference type="AlphaFoldDB" id="A0A2G9UKJ0"/>
<organism evidence="12 13">
    <name type="scientific">Teladorsagia circumcincta</name>
    <name type="common">Brown stomach worm</name>
    <name type="synonym">Ostertagia circumcincta</name>
    <dbReference type="NCBI Taxonomy" id="45464"/>
    <lineage>
        <taxon>Eukaryota</taxon>
        <taxon>Metazoa</taxon>
        <taxon>Ecdysozoa</taxon>
        <taxon>Nematoda</taxon>
        <taxon>Chromadorea</taxon>
        <taxon>Rhabditida</taxon>
        <taxon>Rhabditina</taxon>
        <taxon>Rhabditomorpha</taxon>
        <taxon>Strongyloidea</taxon>
        <taxon>Trichostrongylidae</taxon>
        <taxon>Teladorsagia</taxon>
    </lineage>
</organism>
<dbReference type="Pfam" id="PF01400">
    <property type="entry name" value="Astacin"/>
    <property type="match status" value="1"/>
</dbReference>
<evidence type="ECO:0000259" key="11">
    <source>
        <dbReference type="PROSITE" id="PS51864"/>
    </source>
</evidence>
<evidence type="ECO:0000256" key="3">
    <source>
        <dbReference type="ARBA" id="ARBA00022801"/>
    </source>
</evidence>
<evidence type="ECO:0000313" key="13">
    <source>
        <dbReference type="Proteomes" id="UP000230423"/>
    </source>
</evidence>
<reference evidence="12 13" key="1">
    <citation type="submission" date="2015-09" db="EMBL/GenBank/DDBJ databases">
        <title>Draft genome of the parasitic nematode Teladorsagia circumcincta isolate WARC Sus (inbred).</title>
        <authorList>
            <person name="Mitreva M."/>
        </authorList>
    </citation>
    <scope>NUCLEOTIDE SEQUENCE [LARGE SCALE GENOMIC DNA]</scope>
    <source>
        <strain evidence="12 13">S</strain>
    </source>
</reference>
<dbReference type="OrthoDB" id="291007at2759"/>
<dbReference type="PROSITE" id="PS00022">
    <property type="entry name" value="EGF_1"/>
    <property type="match status" value="1"/>
</dbReference>
<evidence type="ECO:0000256" key="9">
    <source>
        <dbReference type="RuleBase" id="RU361183"/>
    </source>
</evidence>
<dbReference type="Proteomes" id="UP000230423">
    <property type="component" value="Unassembled WGS sequence"/>
</dbReference>
<keyword evidence="2 8" id="KW-0479">Metal-binding</keyword>
<dbReference type="GO" id="GO:0008270">
    <property type="term" value="F:zinc ion binding"/>
    <property type="evidence" value="ECO:0007669"/>
    <property type="project" value="UniProtKB-UniRule"/>
</dbReference>
<evidence type="ECO:0000256" key="2">
    <source>
        <dbReference type="ARBA" id="ARBA00022723"/>
    </source>
</evidence>
<dbReference type="InterPro" id="IPR006026">
    <property type="entry name" value="Peptidase_Metallo"/>
</dbReference>
<keyword evidence="6" id="KW-1015">Disulfide bond</keyword>
<proteinExistence type="predicted"/>
<dbReference type="GO" id="GO:0006508">
    <property type="term" value="P:proteolysis"/>
    <property type="evidence" value="ECO:0007669"/>
    <property type="project" value="UniProtKB-KW"/>
</dbReference>
<keyword evidence="1 8" id="KW-0645">Protease</keyword>
<keyword evidence="4 8" id="KW-0862">Zinc</keyword>
<gene>
    <name evidence="12" type="ORF">TELCIR_07904</name>
</gene>
<feature type="domain" description="Peptidase M12A" evidence="11">
    <location>
        <begin position="422"/>
        <end position="492"/>
    </location>
</feature>
<dbReference type="PRINTS" id="PR00480">
    <property type="entry name" value="ASTACIN"/>
</dbReference>
<evidence type="ECO:0000256" key="7">
    <source>
        <dbReference type="PROSITE-ProRule" id="PRU00059"/>
    </source>
</evidence>
<dbReference type="PANTHER" id="PTHR10127:SF780">
    <property type="entry name" value="METALLOENDOPEPTIDASE"/>
    <property type="match status" value="1"/>
</dbReference>
<dbReference type="SUPFAM" id="SSF55486">
    <property type="entry name" value="Metalloproteases ('zincins'), catalytic domain"/>
    <property type="match status" value="1"/>
</dbReference>
<dbReference type="InterPro" id="IPR000859">
    <property type="entry name" value="CUB_dom"/>
</dbReference>
<sequence length="492" mass="54526">MIPKDELYTQTLGSLIISFYDILMMNIHYNCTGSCLLSDSASGFCEKAEHEKCNNQGFAHPRNCSKCICPSGYGGDLCNERPTTCGAELNVTSNWTQLATANLSDFEAGTEDGYKRCVYWLKAPNGSNIEVRLKKLPENVSVEGCIFAGVEVKARQDQGLTGYRFCSKDDVNTTLISNSSTVPVISYMRRRRNDTVTELEYRIARENSGEGSSKRENVAEVEPRVYSVNEDSGVANALFQEVMMPTDGSANRSQPVLVPKDSLYTRTLGSPFVSFYDLLMMNMLYNCTDTCKNTSTQCQNGGFAHPRDCSKCICPSGYGGDFCDKRAPNGSHVEVRLTKLPAHVAKEGCIYAGVEIKTREDQRLTGYRFCSKDDVNTTLISNSSTVPVISLKSNFDEVEPKVATVEEANEEAGIADALFQADIIGTAAHEIAHALGFWHAHSRHDRDDYIIVNTRNINKDYASEFVKHEPKSNDNFGLPYDYGSIMQYRATA</sequence>
<name>A0A2G9UKJ0_TELCI</name>
<feature type="domain" description="Peptidase M12A" evidence="11">
    <location>
        <begin position="1"/>
        <end position="32"/>
    </location>
</feature>
<evidence type="ECO:0000256" key="4">
    <source>
        <dbReference type="ARBA" id="ARBA00022833"/>
    </source>
</evidence>
<keyword evidence="5 8" id="KW-0482">Metalloprotease</keyword>
<dbReference type="Gene3D" id="3.40.390.10">
    <property type="entry name" value="Collagenase (Catalytic Domain)"/>
    <property type="match status" value="2"/>
</dbReference>
<dbReference type="InterPro" id="IPR000742">
    <property type="entry name" value="EGF"/>
</dbReference>
<keyword evidence="13" id="KW-1185">Reference proteome</keyword>
<dbReference type="PANTHER" id="PTHR10127">
    <property type="entry name" value="DISCOIDIN, CUB, EGF, LAMININ , AND ZINC METALLOPROTEASE DOMAIN CONTAINING"/>
    <property type="match status" value="1"/>
</dbReference>
<dbReference type="EMBL" id="KZ346337">
    <property type="protein sequence ID" value="PIO70252.1"/>
    <property type="molecule type" value="Genomic_DNA"/>
</dbReference>
<feature type="binding site" evidence="8">
    <location>
        <position position="429"/>
    </location>
    <ligand>
        <name>Zn(2+)</name>
        <dbReference type="ChEBI" id="CHEBI:29105"/>
        <note>catalytic</note>
    </ligand>
</feature>
<evidence type="ECO:0000259" key="10">
    <source>
        <dbReference type="PROSITE" id="PS01180"/>
    </source>
</evidence>
<dbReference type="GO" id="GO:0004222">
    <property type="term" value="F:metalloendopeptidase activity"/>
    <property type="evidence" value="ECO:0007669"/>
    <property type="project" value="UniProtKB-UniRule"/>
</dbReference>
<keyword evidence="3 8" id="KW-0378">Hydrolase</keyword>
<evidence type="ECO:0000256" key="6">
    <source>
        <dbReference type="ARBA" id="ARBA00023157"/>
    </source>
</evidence>
<dbReference type="PROSITE" id="PS01186">
    <property type="entry name" value="EGF_2"/>
    <property type="match status" value="1"/>
</dbReference>
<protein>
    <recommendedName>
        <fullName evidence="9">Metalloendopeptidase</fullName>
        <ecNumber evidence="9">3.4.24.-</ecNumber>
    </recommendedName>
</protein>
<accession>A0A2G9UKJ0</accession>
<feature type="active site" evidence="8">
    <location>
        <position position="430"/>
    </location>
</feature>
<dbReference type="PROSITE" id="PS01180">
    <property type="entry name" value="CUB"/>
    <property type="match status" value="1"/>
</dbReference>